<keyword evidence="5" id="KW-0482">Metalloprotease</keyword>
<evidence type="ECO:0000256" key="2">
    <source>
        <dbReference type="ARBA" id="ARBA00022723"/>
    </source>
</evidence>
<evidence type="ECO:0000259" key="6">
    <source>
        <dbReference type="Pfam" id="PF14464"/>
    </source>
</evidence>
<dbReference type="Gene3D" id="3.40.140.10">
    <property type="entry name" value="Cytidine Deaminase, domain 2"/>
    <property type="match status" value="1"/>
</dbReference>
<evidence type="ECO:0000313" key="8">
    <source>
        <dbReference type="Proteomes" id="UP001430455"/>
    </source>
</evidence>
<evidence type="ECO:0000256" key="5">
    <source>
        <dbReference type="ARBA" id="ARBA00023049"/>
    </source>
</evidence>
<evidence type="ECO:0000256" key="4">
    <source>
        <dbReference type="ARBA" id="ARBA00022833"/>
    </source>
</evidence>
<dbReference type="GO" id="GO:0008237">
    <property type="term" value="F:metallopeptidase activity"/>
    <property type="evidence" value="ECO:0007669"/>
    <property type="project" value="UniProtKB-KW"/>
</dbReference>
<dbReference type="Proteomes" id="UP001430455">
    <property type="component" value="Unassembled WGS sequence"/>
</dbReference>
<keyword evidence="8" id="KW-1185">Reference proteome</keyword>
<evidence type="ECO:0000313" key="7">
    <source>
        <dbReference type="EMBL" id="MBX0295237.1"/>
    </source>
</evidence>
<keyword evidence="2" id="KW-0479">Metal-binding</keyword>
<gene>
    <name evidence="7" type="ORF">EGH23_10130</name>
</gene>
<dbReference type="GO" id="GO:0046872">
    <property type="term" value="F:metal ion binding"/>
    <property type="evidence" value="ECO:0007669"/>
    <property type="project" value="UniProtKB-KW"/>
</dbReference>
<dbReference type="GO" id="GO:0006508">
    <property type="term" value="P:proteolysis"/>
    <property type="evidence" value="ECO:0007669"/>
    <property type="project" value="UniProtKB-KW"/>
</dbReference>
<accession>A0AAW4PBX6</accession>
<organism evidence="7 8">
    <name type="scientific">Haloarcula nitratireducens</name>
    <dbReference type="NCBI Taxonomy" id="2487749"/>
    <lineage>
        <taxon>Archaea</taxon>
        <taxon>Methanobacteriati</taxon>
        <taxon>Methanobacteriota</taxon>
        <taxon>Stenosarchaea group</taxon>
        <taxon>Halobacteria</taxon>
        <taxon>Halobacteriales</taxon>
        <taxon>Haloarculaceae</taxon>
        <taxon>Haloarcula</taxon>
    </lineage>
</organism>
<name>A0AAW4PBX6_9EURY</name>
<dbReference type="EMBL" id="RKLT01000003">
    <property type="protein sequence ID" value="MBX0295237.1"/>
    <property type="molecule type" value="Genomic_DNA"/>
</dbReference>
<keyword evidence="4" id="KW-0862">Zinc</keyword>
<dbReference type="AlphaFoldDB" id="A0AAW4PBX6"/>
<feature type="domain" description="JAB" evidence="6">
    <location>
        <begin position="21"/>
        <end position="126"/>
    </location>
</feature>
<evidence type="ECO:0000256" key="3">
    <source>
        <dbReference type="ARBA" id="ARBA00022801"/>
    </source>
</evidence>
<proteinExistence type="predicted"/>
<dbReference type="InterPro" id="IPR028090">
    <property type="entry name" value="JAB_dom_prok"/>
</dbReference>
<reference evidence="7 8" key="1">
    <citation type="submission" date="2021-06" db="EMBL/GenBank/DDBJ databases">
        <title>Halomicroarcula sp. a new haloarchaeum isolated from saline soil.</title>
        <authorList>
            <person name="Duran-Viseras A."/>
            <person name="Sanchez-Porro C."/>
            <person name="Ventosa A."/>
        </authorList>
    </citation>
    <scope>NUCLEOTIDE SEQUENCE [LARGE SCALE GENOMIC DNA]</scope>
    <source>
        <strain evidence="7 8">F27</strain>
    </source>
</reference>
<evidence type="ECO:0000256" key="1">
    <source>
        <dbReference type="ARBA" id="ARBA00022670"/>
    </source>
</evidence>
<keyword evidence="1" id="KW-0645">Protease</keyword>
<sequence>MFDAALFEAVFPRRIRGLIVPAPIRERLAETAEAAHPREAGGFLACERRGDRLRAVSHVDLDNEAEEPTRRYVATVDERAPARPRVFYHSHTSAASPSGLTETDRRNIPERFALVVFAPHGEPYSYRLFRRGLLPWRELPVEAAKTDESPTRARLPRLV</sequence>
<dbReference type="SUPFAM" id="SSF102712">
    <property type="entry name" value="JAB1/MPN domain"/>
    <property type="match status" value="1"/>
</dbReference>
<comment type="caution">
    <text evidence="7">The sequence shown here is derived from an EMBL/GenBank/DDBJ whole genome shotgun (WGS) entry which is preliminary data.</text>
</comment>
<keyword evidence="3" id="KW-0378">Hydrolase</keyword>
<dbReference type="Pfam" id="PF14464">
    <property type="entry name" value="Prok-JAB"/>
    <property type="match status" value="1"/>
</dbReference>
<protein>
    <submittedName>
        <fullName evidence="7">Mov34/MPN/PAD-1 family protein</fullName>
    </submittedName>
</protein>